<sequence length="445" mass="48798">MVWSQFFVSVLSGVAVSLVLASLRVGWTHRRVPLGLSRAVTRRSYLATILTLSRDPGLERIEGVIPSLRPSTAGPLLPDIQAAWARVDARFVVSEAPESLAAGAELAGKGVEVRVKRSLLADDLSYHVFGGERPQVVVNHRDGRRDRPSRLVGPSPTRIFQAHFADAWRCAVPIESVLADEALGDGPDRAVVAERLRELRRRYALSGQAEAAVVRHLAFLHSARVVFVTGLPGAGKSLVRNRLAEKLGALRLQVDQQGDYAYIFSEFVKRMIRLEEDSTGFVAVSGGAFDVDDERRLEPALRRLSRQVLTTVDKPMVTLVEFARADVVAALLVFGEEILSRAQVIHVRASAARRAMRLEARAQPARVQVDGLRGVTVELSDNHLVPATAASSRYVGDDAAALAPHRVFDGRLHHVDNELDDPVGLDRRLDGFVDDVIRPYRTLVG</sequence>
<name>A0A7W7T9D0_9PSEU</name>
<dbReference type="RefSeq" id="WP_184674714.1">
    <property type="nucleotide sequence ID" value="NZ_BAABAI010000043.1"/>
</dbReference>
<proteinExistence type="predicted"/>
<dbReference type="EMBL" id="JACHJS010000001">
    <property type="protein sequence ID" value="MBB4968992.1"/>
    <property type="molecule type" value="Genomic_DNA"/>
</dbReference>
<dbReference type="InterPro" id="IPR027417">
    <property type="entry name" value="P-loop_NTPase"/>
</dbReference>
<accession>A0A7W7T9D0</accession>
<dbReference type="Proteomes" id="UP000542674">
    <property type="component" value="Unassembled WGS sequence"/>
</dbReference>
<evidence type="ECO:0000313" key="2">
    <source>
        <dbReference type="Proteomes" id="UP000542674"/>
    </source>
</evidence>
<comment type="caution">
    <text evidence="1">The sequence shown here is derived from an EMBL/GenBank/DDBJ whole genome shotgun (WGS) entry which is preliminary data.</text>
</comment>
<gene>
    <name evidence="1" type="ORF">F4559_006351</name>
</gene>
<reference evidence="1 2" key="1">
    <citation type="submission" date="2020-08" db="EMBL/GenBank/DDBJ databases">
        <title>Sequencing the genomes of 1000 actinobacteria strains.</title>
        <authorList>
            <person name="Klenk H.-P."/>
        </authorList>
    </citation>
    <scope>NUCLEOTIDE SEQUENCE [LARGE SCALE GENOMIC DNA]</scope>
    <source>
        <strain evidence="1 2">DSM 45084</strain>
    </source>
</reference>
<protein>
    <submittedName>
        <fullName evidence="1">Uncharacterized protein</fullName>
    </submittedName>
</protein>
<organism evidence="1 2">
    <name type="scientific">Saccharothrix violaceirubra</name>
    <dbReference type="NCBI Taxonomy" id="413306"/>
    <lineage>
        <taxon>Bacteria</taxon>
        <taxon>Bacillati</taxon>
        <taxon>Actinomycetota</taxon>
        <taxon>Actinomycetes</taxon>
        <taxon>Pseudonocardiales</taxon>
        <taxon>Pseudonocardiaceae</taxon>
        <taxon>Saccharothrix</taxon>
    </lineage>
</organism>
<dbReference type="Pfam" id="PF13671">
    <property type="entry name" value="AAA_33"/>
    <property type="match status" value="1"/>
</dbReference>
<dbReference type="Gene3D" id="3.40.50.300">
    <property type="entry name" value="P-loop containing nucleotide triphosphate hydrolases"/>
    <property type="match status" value="1"/>
</dbReference>
<dbReference type="AlphaFoldDB" id="A0A7W7T9D0"/>
<evidence type="ECO:0000313" key="1">
    <source>
        <dbReference type="EMBL" id="MBB4968992.1"/>
    </source>
</evidence>
<dbReference type="SUPFAM" id="SSF52540">
    <property type="entry name" value="P-loop containing nucleoside triphosphate hydrolases"/>
    <property type="match status" value="1"/>
</dbReference>
<keyword evidence="2" id="KW-1185">Reference proteome</keyword>